<protein>
    <submittedName>
        <fullName evidence="1">Uncharacterized protein</fullName>
    </submittedName>
</protein>
<evidence type="ECO:0000313" key="1">
    <source>
        <dbReference type="EMBL" id="JAD36594.1"/>
    </source>
</evidence>
<proteinExistence type="predicted"/>
<name>A0A0A8ZB54_ARUDO</name>
<reference evidence="1" key="2">
    <citation type="journal article" date="2015" name="Data Brief">
        <title>Shoot transcriptome of the giant reed, Arundo donax.</title>
        <authorList>
            <person name="Barrero R.A."/>
            <person name="Guerrero F.D."/>
            <person name="Moolhuijzen P."/>
            <person name="Goolsby J.A."/>
            <person name="Tidwell J."/>
            <person name="Bellgard S.E."/>
            <person name="Bellgard M.I."/>
        </authorList>
    </citation>
    <scope>NUCLEOTIDE SEQUENCE</scope>
    <source>
        <tissue evidence="1">Shoot tissue taken approximately 20 cm above the soil surface</tissue>
    </source>
</reference>
<accession>A0A0A8ZB54</accession>
<sequence>MVRGSKIDFFQIKIVAVTIESNVDEHHFFTE</sequence>
<dbReference type="AlphaFoldDB" id="A0A0A8ZB54"/>
<dbReference type="EMBL" id="GBRH01261301">
    <property type="protein sequence ID" value="JAD36594.1"/>
    <property type="molecule type" value="Transcribed_RNA"/>
</dbReference>
<organism evidence="1">
    <name type="scientific">Arundo donax</name>
    <name type="common">Giant reed</name>
    <name type="synonym">Donax arundinaceus</name>
    <dbReference type="NCBI Taxonomy" id="35708"/>
    <lineage>
        <taxon>Eukaryota</taxon>
        <taxon>Viridiplantae</taxon>
        <taxon>Streptophyta</taxon>
        <taxon>Embryophyta</taxon>
        <taxon>Tracheophyta</taxon>
        <taxon>Spermatophyta</taxon>
        <taxon>Magnoliopsida</taxon>
        <taxon>Liliopsida</taxon>
        <taxon>Poales</taxon>
        <taxon>Poaceae</taxon>
        <taxon>PACMAD clade</taxon>
        <taxon>Arundinoideae</taxon>
        <taxon>Arundineae</taxon>
        <taxon>Arundo</taxon>
    </lineage>
</organism>
<reference evidence="1" key="1">
    <citation type="submission" date="2014-09" db="EMBL/GenBank/DDBJ databases">
        <authorList>
            <person name="Magalhaes I.L.F."/>
            <person name="Oliveira U."/>
            <person name="Santos F.R."/>
            <person name="Vidigal T.H.D.A."/>
            <person name="Brescovit A.D."/>
            <person name="Santos A.J."/>
        </authorList>
    </citation>
    <scope>NUCLEOTIDE SEQUENCE</scope>
    <source>
        <tissue evidence="1">Shoot tissue taken approximately 20 cm above the soil surface</tissue>
    </source>
</reference>